<dbReference type="InterPro" id="IPR011008">
    <property type="entry name" value="Dimeric_a/b-barrel"/>
</dbReference>
<dbReference type="Pfam" id="PF03992">
    <property type="entry name" value="ABM"/>
    <property type="match status" value="1"/>
</dbReference>
<evidence type="ECO:0000313" key="3">
    <source>
        <dbReference type="Proteomes" id="UP000800041"/>
    </source>
</evidence>
<dbReference type="Proteomes" id="UP000800041">
    <property type="component" value="Unassembled WGS sequence"/>
</dbReference>
<feature type="domain" description="ABM" evidence="1">
    <location>
        <begin position="30"/>
        <end position="83"/>
    </location>
</feature>
<dbReference type="Gene3D" id="3.30.70.100">
    <property type="match status" value="2"/>
</dbReference>
<name>A0A6G1H558_9PEZI</name>
<dbReference type="OrthoDB" id="3830579at2759"/>
<dbReference type="AlphaFoldDB" id="A0A6G1H558"/>
<protein>
    <recommendedName>
        <fullName evidence="1">ABM domain-containing protein</fullName>
    </recommendedName>
</protein>
<dbReference type="InterPro" id="IPR007138">
    <property type="entry name" value="ABM_dom"/>
</dbReference>
<keyword evidence="3" id="KW-1185">Reference proteome</keyword>
<proteinExistence type="predicted"/>
<dbReference type="SUPFAM" id="SSF54909">
    <property type="entry name" value="Dimeric alpha+beta barrel"/>
    <property type="match status" value="2"/>
</dbReference>
<gene>
    <name evidence="2" type="ORF">K402DRAFT_33564</name>
</gene>
<dbReference type="EMBL" id="ML977149">
    <property type="protein sequence ID" value="KAF1988351.1"/>
    <property type="molecule type" value="Genomic_DNA"/>
</dbReference>
<evidence type="ECO:0000313" key="2">
    <source>
        <dbReference type="EMBL" id="KAF1988351.1"/>
    </source>
</evidence>
<organism evidence="2 3">
    <name type="scientific">Aulographum hederae CBS 113979</name>
    <dbReference type="NCBI Taxonomy" id="1176131"/>
    <lineage>
        <taxon>Eukaryota</taxon>
        <taxon>Fungi</taxon>
        <taxon>Dikarya</taxon>
        <taxon>Ascomycota</taxon>
        <taxon>Pezizomycotina</taxon>
        <taxon>Dothideomycetes</taxon>
        <taxon>Pleosporomycetidae</taxon>
        <taxon>Aulographales</taxon>
        <taxon>Aulographaceae</taxon>
    </lineage>
</organism>
<reference evidence="2" key="1">
    <citation type="journal article" date="2020" name="Stud. Mycol.">
        <title>101 Dothideomycetes genomes: a test case for predicting lifestyles and emergence of pathogens.</title>
        <authorList>
            <person name="Haridas S."/>
            <person name="Albert R."/>
            <person name="Binder M."/>
            <person name="Bloem J."/>
            <person name="Labutti K."/>
            <person name="Salamov A."/>
            <person name="Andreopoulos B."/>
            <person name="Baker S."/>
            <person name="Barry K."/>
            <person name="Bills G."/>
            <person name="Bluhm B."/>
            <person name="Cannon C."/>
            <person name="Castanera R."/>
            <person name="Culley D."/>
            <person name="Daum C."/>
            <person name="Ezra D."/>
            <person name="Gonzalez J."/>
            <person name="Henrissat B."/>
            <person name="Kuo A."/>
            <person name="Liang C."/>
            <person name="Lipzen A."/>
            <person name="Lutzoni F."/>
            <person name="Magnuson J."/>
            <person name="Mondo S."/>
            <person name="Nolan M."/>
            <person name="Ohm R."/>
            <person name="Pangilinan J."/>
            <person name="Park H.-J."/>
            <person name="Ramirez L."/>
            <person name="Alfaro M."/>
            <person name="Sun H."/>
            <person name="Tritt A."/>
            <person name="Yoshinaga Y."/>
            <person name="Zwiers L.-H."/>
            <person name="Turgeon B."/>
            <person name="Goodwin S."/>
            <person name="Spatafora J."/>
            <person name="Crous P."/>
            <person name="Grigoriev I."/>
        </authorList>
    </citation>
    <scope>NUCLEOTIDE SEQUENCE</scope>
    <source>
        <strain evidence="2">CBS 113979</strain>
    </source>
</reference>
<accession>A0A6G1H558</accession>
<sequence length="227" mass="25395">MEEASEIALLPLADGVDLSDPKSDGAKILADSLTTISKQKGFRKAYHGTQLEHPDLLVLVVVWKNITSHTDFTNTPQYQPFVKNIEKILRAPAFLHHAHFRVPFEEAAKAPVVEMLTCYFPADINYPDQEEFEKVSDELFEAAKTHSEGYVGFAGGWVAEDLKHESLIEEIGGKGKAYVAAVGWKSVDAHKEFRETDAFKKKIGPMREAAEGMQMYHVSFTPKEKAE</sequence>
<evidence type="ECO:0000259" key="1">
    <source>
        <dbReference type="Pfam" id="PF03992"/>
    </source>
</evidence>